<evidence type="ECO:0000313" key="3">
    <source>
        <dbReference type="EMBL" id="MSS40573.1"/>
    </source>
</evidence>
<evidence type="ECO:0000256" key="2">
    <source>
        <dbReference type="SAM" id="SignalP"/>
    </source>
</evidence>
<dbReference type="Proteomes" id="UP000462363">
    <property type="component" value="Unassembled WGS sequence"/>
</dbReference>
<feature type="transmembrane region" description="Helical" evidence="1">
    <location>
        <begin position="216"/>
        <end position="236"/>
    </location>
</feature>
<evidence type="ECO:0000256" key="1">
    <source>
        <dbReference type="SAM" id="Phobius"/>
    </source>
</evidence>
<organism evidence="3 4">
    <name type="scientific">Clostridium scindens (strain JCM 10418 / VPI 12708)</name>
    <dbReference type="NCBI Taxonomy" id="29347"/>
    <lineage>
        <taxon>Bacteria</taxon>
        <taxon>Bacillati</taxon>
        <taxon>Bacillota</taxon>
        <taxon>Clostridia</taxon>
        <taxon>Lachnospirales</taxon>
        <taxon>Lachnospiraceae</taxon>
    </lineage>
</organism>
<comment type="caution">
    <text evidence="3">The sequence shown here is derived from an EMBL/GenBank/DDBJ whole genome shotgun (WGS) entry which is preliminary data.</text>
</comment>
<dbReference type="RefSeq" id="WP_004606590.1">
    <property type="nucleotide sequence ID" value="NZ_AP025569.1"/>
</dbReference>
<keyword evidence="2" id="KW-0732">Signal</keyword>
<keyword evidence="1" id="KW-0812">Transmembrane</keyword>
<evidence type="ECO:0000313" key="4">
    <source>
        <dbReference type="Proteomes" id="UP000462363"/>
    </source>
</evidence>
<feature type="signal peptide" evidence="2">
    <location>
        <begin position="1"/>
        <end position="24"/>
    </location>
</feature>
<dbReference type="GeneID" id="62695193"/>
<keyword evidence="1" id="KW-1133">Transmembrane helix</keyword>
<name>A0A844F5U4_CLOSV</name>
<reference evidence="3 4" key="1">
    <citation type="submission" date="2019-08" db="EMBL/GenBank/DDBJ databases">
        <title>In-depth cultivation of the pig gut microbiome towards novel bacterial diversity and tailored functional studies.</title>
        <authorList>
            <person name="Wylensek D."/>
            <person name="Hitch T.C.A."/>
            <person name="Clavel T."/>
        </authorList>
    </citation>
    <scope>NUCLEOTIDE SEQUENCE [LARGE SCALE GENOMIC DNA]</scope>
    <source>
        <strain evidence="3 4">BL-389-WT-3D</strain>
    </source>
</reference>
<proteinExistence type="predicted"/>
<dbReference type="EMBL" id="VUMB01000017">
    <property type="protein sequence ID" value="MSS40573.1"/>
    <property type="molecule type" value="Genomic_DNA"/>
</dbReference>
<keyword evidence="1" id="KW-0472">Membrane</keyword>
<protein>
    <recommendedName>
        <fullName evidence="5">Sortase B cell surface sorting signal</fullName>
    </recommendedName>
</protein>
<accession>A0A844F5U4</accession>
<feature type="chain" id="PRO_5032763110" description="Sortase B cell surface sorting signal" evidence="2">
    <location>
        <begin position="25"/>
        <end position="261"/>
    </location>
</feature>
<sequence length="261" mass="28282">MRKKIIRFVLMLVMLAAIPMSVSAENFKGKDGWKVSFDGDKMDSTFKSSDIDEAVYKLQPGDSIEITLTLENTYNADTDWYMANEVLQSLEDSDNSANGGAYSYILNYVNPRGESTLLYSSDSIGGEGDSKGGKGLHQATSSLEEFFYLERISGGKSAKIVLKVSLEGETHGNDYQNTLAKLQMKFAAEKAAGAPPATGTPGKKAKTVKTGDESSVMLYISLAALALGLMILLLVLKRMRDQKDEQTSEAHGGYGNGKEAE</sequence>
<dbReference type="AlphaFoldDB" id="A0A844F5U4"/>
<evidence type="ECO:0008006" key="5">
    <source>
        <dbReference type="Google" id="ProtNLM"/>
    </source>
</evidence>
<gene>
    <name evidence="3" type="ORF">FYJ37_09435</name>
</gene>